<dbReference type="Pfam" id="PF18697">
    <property type="entry name" value="MLVIN_C"/>
    <property type="match status" value="1"/>
</dbReference>
<keyword evidence="3" id="KW-0540">Nuclease</keyword>
<name>A0AAN8KTB8_9TELE</name>
<dbReference type="GO" id="GO:0016779">
    <property type="term" value="F:nucleotidyltransferase activity"/>
    <property type="evidence" value="ECO:0007669"/>
    <property type="project" value="UniProtKB-KW"/>
</dbReference>
<evidence type="ECO:0000256" key="4">
    <source>
        <dbReference type="ARBA" id="ARBA00022759"/>
    </source>
</evidence>
<evidence type="ECO:0000256" key="1">
    <source>
        <dbReference type="ARBA" id="ARBA00022679"/>
    </source>
</evidence>
<keyword evidence="2" id="KW-0548">Nucleotidyltransferase</keyword>
<protein>
    <recommendedName>
        <fullName evidence="7">Murine leukemia virus integrase C-terminal domain-containing protein</fullName>
    </recommendedName>
</protein>
<sequence>MQMQDSLPTKVKASLPNPSGGTEHCLRPGDFVVVKVYRRKSWKYPRWRGPYQVLLTTPRLR</sequence>
<keyword evidence="5" id="KW-0378">Hydrolase</keyword>
<accession>A0AAN8KTB8</accession>
<gene>
    <name evidence="8" type="ORF">J4Q44_G00322360</name>
</gene>
<keyword evidence="1" id="KW-0808">Transferase</keyword>
<keyword evidence="4" id="KW-0255">Endonuclease</keyword>
<dbReference type="GO" id="GO:0016787">
    <property type="term" value="F:hydrolase activity"/>
    <property type="evidence" value="ECO:0007669"/>
    <property type="project" value="UniProtKB-KW"/>
</dbReference>
<evidence type="ECO:0000256" key="2">
    <source>
        <dbReference type="ARBA" id="ARBA00022695"/>
    </source>
</evidence>
<keyword evidence="9" id="KW-1185">Reference proteome</keyword>
<evidence type="ECO:0000256" key="6">
    <source>
        <dbReference type="SAM" id="MobiDB-lite"/>
    </source>
</evidence>
<comment type="caution">
    <text evidence="8">The sequence shown here is derived from an EMBL/GenBank/DDBJ whole genome shotgun (WGS) entry which is preliminary data.</text>
</comment>
<dbReference type="GO" id="GO:0004519">
    <property type="term" value="F:endonuclease activity"/>
    <property type="evidence" value="ECO:0007669"/>
    <property type="project" value="UniProtKB-KW"/>
</dbReference>
<dbReference type="AlphaFoldDB" id="A0AAN8KTB8"/>
<proteinExistence type="predicted"/>
<evidence type="ECO:0000259" key="7">
    <source>
        <dbReference type="Pfam" id="PF18697"/>
    </source>
</evidence>
<dbReference type="InterPro" id="IPR040643">
    <property type="entry name" value="MLVIN_C"/>
</dbReference>
<dbReference type="EMBL" id="JAGTTL010000031">
    <property type="protein sequence ID" value="KAK6297653.1"/>
    <property type="molecule type" value="Genomic_DNA"/>
</dbReference>
<feature type="domain" description="Murine leukemia virus integrase C-terminal" evidence="7">
    <location>
        <begin position="24"/>
        <end position="58"/>
    </location>
</feature>
<evidence type="ECO:0000313" key="8">
    <source>
        <dbReference type="EMBL" id="KAK6297653.1"/>
    </source>
</evidence>
<dbReference type="Gene3D" id="2.30.30.850">
    <property type="match status" value="1"/>
</dbReference>
<reference evidence="8 9" key="1">
    <citation type="submission" date="2021-04" db="EMBL/GenBank/DDBJ databases">
        <authorList>
            <person name="De Guttry C."/>
            <person name="Zahm M."/>
            <person name="Klopp C."/>
            <person name="Cabau C."/>
            <person name="Louis A."/>
            <person name="Berthelot C."/>
            <person name="Parey E."/>
            <person name="Roest Crollius H."/>
            <person name="Montfort J."/>
            <person name="Robinson-Rechavi M."/>
            <person name="Bucao C."/>
            <person name="Bouchez O."/>
            <person name="Gislard M."/>
            <person name="Lluch J."/>
            <person name="Milhes M."/>
            <person name="Lampietro C."/>
            <person name="Lopez Roques C."/>
            <person name="Donnadieu C."/>
            <person name="Braasch I."/>
            <person name="Desvignes T."/>
            <person name="Postlethwait J."/>
            <person name="Bobe J."/>
            <person name="Wedekind C."/>
            <person name="Guiguen Y."/>
        </authorList>
    </citation>
    <scope>NUCLEOTIDE SEQUENCE [LARGE SCALE GENOMIC DNA]</scope>
    <source>
        <strain evidence="8">Cs_M1</strain>
        <tissue evidence="8">Blood</tissue>
    </source>
</reference>
<evidence type="ECO:0000313" key="9">
    <source>
        <dbReference type="Proteomes" id="UP001356427"/>
    </source>
</evidence>
<dbReference type="Proteomes" id="UP001356427">
    <property type="component" value="Unassembled WGS sequence"/>
</dbReference>
<feature type="region of interest" description="Disordered" evidence="6">
    <location>
        <begin position="1"/>
        <end position="22"/>
    </location>
</feature>
<evidence type="ECO:0000256" key="5">
    <source>
        <dbReference type="ARBA" id="ARBA00022801"/>
    </source>
</evidence>
<evidence type="ECO:0000256" key="3">
    <source>
        <dbReference type="ARBA" id="ARBA00022722"/>
    </source>
</evidence>
<organism evidence="8 9">
    <name type="scientific">Coregonus suidteri</name>
    <dbReference type="NCBI Taxonomy" id="861788"/>
    <lineage>
        <taxon>Eukaryota</taxon>
        <taxon>Metazoa</taxon>
        <taxon>Chordata</taxon>
        <taxon>Craniata</taxon>
        <taxon>Vertebrata</taxon>
        <taxon>Euteleostomi</taxon>
        <taxon>Actinopterygii</taxon>
        <taxon>Neopterygii</taxon>
        <taxon>Teleostei</taxon>
        <taxon>Protacanthopterygii</taxon>
        <taxon>Salmoniformes</taxon>
        <taxon>Salmonidae</taxon>
        <taxon>Coregoninae</taxon>
        <taxon>Coregonus</taxon>
    </lineage>
</organism>